<gene>
    <name evidence="11" type="ORF">BT62DRAFT_929855</name>
</gene>
<evidence type="ECO:0000313" key="11">
    <source>
        <dbReference type="EMBL" id="KAG7448769.1"/>
    </source>
</evidence>
<keyword evidence="5" id="KW-0779">Telomere</keyword>
<evidence type="ECO:0000313" key="12">
    <source>
        <dbReference type="Proteomes" id="UP000812287"/>
    </source>
</evidence>
<sequence>MPVPSLSSLWLTPAKKMAAPMVVQPAASASTSTEIYNWTYKQAEEATILCFVRDIHAMTQHIAKDETFFWLGKVPCRRVNFVGIVVGVQDTGKRIKISVDDGTAVIDCIQSITSTPTPTPACPLSSPKPTALPAPNTAIRVGHLVRVKGKIEEWHDTKEIKIDDIGSIEQCKSFNEEPLHWQRVSSLHKTYYSSQEPFVIPSATNDTQNQDVDARMSQPSIDAEYFSPIQESQTPRSPQSPHKFKHPSRLPSSQLTDNTFRLYLQYYMQNPPHATSHARSIPDTYVEPDSTLRPRNHHLRTSSDIGGFTLSYLRRVPELSNMAKLVVLADIKKSRRKEREAAKESSQSLRKSQKPSRERLGPKKKQLFIRALVELMKEGSIIVWDGPNHPLSTASLLGPWKSTSAHNICASTGISSTAMSSTSISTLQEDDDPLSDPEPTEESYVPSTPQYTAEVVEKAMVKMNALPPDRRRPLNRRTIAGFLQTTDDRWKNLGDWAVQDALEFLRTKNRVRFAGTKGNWELCP</sequence>
<dbReference type="InterPro" id="IPR012340">
    <property type="entry name" value="NA-bd_OB-fold"/>
</dbReference>
<comment type="caution">
    <text evidence="11">The sequence shown here is derived from an EMBL/GenBank/DDBJ whole genome shotgun (WGS) entry which is preliminary data.</text>
</comment>
<keyword evidence="4" id="KW-0158">Chromosome</keyword>
<feature type="compositionally biased region" description="Polar residues" evidence="9">
    <location>
        <begin position="229"/>
        <end position="240"/>
    </location>
</feature>
<dbReference type="GO" id="GO:0003677">
    <property type="term" value="F:DNA binding"/>
    <property type="evidence" value="ECO:0007669"/>
    <property type="project" value="UniProtKB-KW"/>
</dbReference>
<organism evidence="11 12">
    <name type="scientific">Guyanagaster necrorhizus</name>
    <dbReference type="NCBI Taxonomy" id="856835"/>
    <lineage>
        <taxon>Eukaryota</taxon>
        <taxon>Fungi</taxon>
        <taxon>Dikarya</taxon>
        <taxon>Basidiomycota</taxon>
        <taxon>Agaricomycotina</taxon>
        <taxon>Agaricomycetes</taxon>
        <taxon>Agaricomycetidae</taxon>
        <taxon>Agaricales</taxon>
        <taxon>Marasmiineae</taxon>
        <taxon>Physalacriaceae</taxon>
        <taxon>Guyanagaster</taxon>
    </lineage>
</organism>
<comment type="subcellular location">
    <subcellularLocation>
        <location evidence="2">Chromosome</location>
        <location evidence="2">Telomere</location>
    </subcellularLocation>
    <subcellularLocation>
        <location evidence="1">Nucleus</location>
    </subcellularLocation>
</comment>
<dbReference type="GO" id="GO:0000781">
    <property type="term" value="C:chromosome, telomeric region"/>
    <property type="evidence" value="ECO:0007669"/>
    <property type="project" value="UniProtKB-SubCell"/>
</dbReference>
<proteinExistence type="predicted"/>
<evidence type="ECO:0000256" key="2">
    <source>
        <dbReference type="ARBA" id="ARBA00004574"/>
    </source>
</evidence>
<dbReference type="InterPro" id="IPR040260">
    <property type="entry name" value="RFA2-like"/>
</dbReference>
<feature type="compositionally biased region" description="Acidic residues" evidence="9">
    <location>
        <begin position="428"/>
        <end position="441"/>
    </location>
</feature>
<evidence type="ECO:0000256" key="5">
    <source>
        <dbReference type="ARBA" id="ARBA00022895"/>
    </source>
</evidence>
<evidence type="ECO:0000259" key="10">
    <source>
        <dbReference type="Pfam" id="PF10451"/>
    </source>
</evidence>
<dbReference type="Proteomes" id="UP000812287">
    <property type="component" value="Unassembled WGS sequence"/>
</dbReference>
<accession>A0A9P7VYV0</accession>
<reference evidence="11" key="1">
    <citation type="submission" date="2020-11" db="EMBL/GenBank/DDBJ databases">
        <title>Adaptations for nitrogen fixation in a non-lichenized fungal sporocarp promotes dispersal by wood-feeding termites.</title>
        <authorList>
            <consortium name="DOE Joint Genome Institute"/>
            <person name="Koch R.A."/>
            <person name="Yoon G."/>
            <person name="Arayal U."/>
            <person name="Lail K."/>
            <person name="Amirebrahimi M."/>
            <person name="Labutti K."/>
            <person name="Lipzen A."/>
            <person name="Riley R."/>
            <person name="Barry K."/>
            <person name="Henrissat B."/>
            <person name="Grigoriev I.V."/>
            <person name="Herr J.R."/>
            <person name="Aime M.C."/>
        </authorList>
    </citation>
    <scope>NUCLEOTIDE SEQUENCE</scope>
    <source>
        <strain evidence="11">MCA 3950</strain>
    </source>
</reference>
<name>A0A9P7VYV0_9AGAR</name>
<dbReference type="EMBL" id="MU250529">
    <property type="protein sequence ID" value="KAG7448769.1"/>
    <property type="molecule type" value="Genomic_DNA"/>
</dbReference>
<evidence type="ECO:0000256" key="7">
    <source>
        <dbReference type="ARBA" id="ARBA00023242"/>
    </source>
</evidence>
<dbReference type="AlphaFoldDB" id="A0A9P7VYV0"/>
<dbReference type="Gene3D" id="2.40.50.140">
    <property type="entry name" value="Nucleic acid-binding proteins"/>
    <property type="match status" value="1"/>
</dbReference>
<dbReference type="SUPFAM" id="SSF50249">
    <property type="entry name" value="Nucleic acid-binding proteins"/>
    <property type="match status" value="1"/>
</dbReference>
<dbReference type="InterPro" id="IPR018856">
    <property type="entry name" value="Stn1_N"/>
</dbReference>
<dbReference type="PANTHER" id="PTHR13989">
    <property type="entry name" value="REPLICATION PROTEIN A-RELATED"/>
    <property type="match status" value="1"/>
</dbReference>
<protein>
    <recommendedName>
        <fullName evidence="3">CST complex subunit STN1</fullName>
    </recommendedName>
    <alternativeName>
        <fullName evidence="8">Suppressor of cdc thirteen homolog</fullName>
    </alternativeName>
</protein>
<evidence type="ECO:0000256" key="8">
    <source>
        <dbReference type="ARBA" id="ARBA00030039"/>
    </source>
</evidence>
<dbReference type="RefSeq" id="XP_043042269.1">
    <property type="nucleotide sequence ID" value="XM_043185819.1"/>
</dbReference>
<dbReference type="GeneID" id="66108116"/>
<evidence type="ECO:0000256" key="6">
    <source>
        <dbReference type="ARBA" id="ARBA00023125"/>
    </source>
</evidence>
<evidence type="ECO:0000256" key="3">
    <source>
        <dbReference type="ARBA" id="ARBA00017411"/>
    </source>
</evidence>
<feature type="region of interest" description="Disordered" evidence="9">
    <location>
        <begin position="334"/>
        <end position="363"/>
    </location>
</feature>
<evidence type="ECO:0000256" key="9">
    <source>
        <dbReference type="SAM" id="MobiDB-lite"/>
    </source>
</evidence>
<dbReference type="GO" id="GO:0005634">
    <property type="term" value="C:nucleus"/>
    <property type="evidence" value="ECO:0007669"/>
    <property type="project" value="UniProtKB-SubCell"/>
</dbReference>
<evidence type="ECO:0000256" key="4">
    <source>
        <dbReference type="ARBA" id="ARBA00022454"/>
    </source>
</evidence>
<feature type="region of interest" description="Disordered" evidence="9">
    <location>
        <begin position="420"/>
        <end position="446"/>
    </location>
</feature>
<feature type="region of interest" description="Disordered" evidence="9">
    <location>
        <begin position="229"/>
        <end position="253"/>
    </location>
</feature>
<dbReference type="PANTHER" id="PTHR13989:SF33">
    <property type="entry name" value="CST COMPLEX SUBUNIT STN1"/>
    <property type="match status" value="1"/>
</dbReference>
<evidence type="ECO:0000256" key="1">
    <source>
        <dbReference type="ARBA" id="ARBA00004123"/>
    </source>
</evidence>
<feature type="domain" description="CST complex subunit Stn1 N-terminal" evidence="10">
    <location>
        <begin position="44"/>
        <end position="254"/>
    </location>
</feature>
<keyword evidence="7" id="KW-0539">Nucleus</keyword>
<dbReference type="Pfam" id="PF10451">
    <property type="entry name" value="Stn1"/>
    <property type="match status" value="1"/>
</dbReference>
<dbReference type="OrthoDB" id="77828at2759"/>
<keyword evidence="6" id="KW-0238">DNA-binding</keyword>
<keyword evidence="12" id="KW-1185">Reference proteome</keyword>